<evidence type="ECO:0000313" key="3">
    <source>
        <dbReference type="Proteomes" id="UP000199126"/>
    </source>
</evidence>
<keyword evidence="1" id="KW-1133">Transmembrane helix</keyword>
<evidence type="ECO:0000313" key="2">
    <source>
        <dbReference type="EMBL" id="SEO21787.1"/>
    </source>
</evidence>
<sequence length="79" mass="8266">MFTGVLLVQVATLGLAVLAMAVLQLRVGQLVALPMIVVFGLVSALALVLTGQCVLAVGPAERQSERKSVAWSTSESETR</sequence>
<dbReference type="EMBL" id="FODV01000001">
    <property type="protein sequence ID" value="SEO21787.1"/>
    <property type="molecule type" value="Genomic_DNA"/>
</dbReference>
<organism evidence="2 3">
    <name type="scientific">Halogranum amylolyticum</name>
    <dbReference type="NCBI Taxonomy" id="660520"/>
    <lineage>
        <taxon>Archaea</taxon>
        <taxon>Methanobacteriati</taxon>
        <taxon>Methanobacteriota</taxon>
        <taxon>Stenosarchaea group</taxon>
        <taxon>Halobacteria</taxon>
        <taxon>Halobacteriales</taxon>
        <taxon>Haloferacaceae</taxon>
    </lineage>
</organism>
<keyword evidence="1" id="KW-0472">Membrane</keyword>
<evidence type="ECO:0000256" key="1">
    <source>
        <dbReference type="SAM" id="Phobius"/>
    </source>
</evidence>
<proteinExistence type="predicted"/>
<protein>
    <submittedName>
        <fullName evidence="2">Uncharacterized protein</fullName>
    </submittedName>
</protein>
<reference evidence="3" key="1">
    <citation type="submission" date="2016-10" db="EMBL/GenBank/DDBJ databases">
        <authorList>
            <person name="Varghese N."/>
            <person name="Submissions S."/>
        </authorList>
    </citation>
    <scope>NUCLEOTIDE SEQUENCE [LARGE SCALE GENOMIC DNA]</scope>
    <source>
        <strain evidence="3">CGMCC 1.10121</strain>
    </source>
</reference>
<feature type="transmembrane region" description="Helical" evidence="1">
    <location>
        <begin position="31"/>
        <end position="57"/>
    </location>
</feature>
<keyword evidence="1" id="KW-0812">Transmembrane</keyword>
<name>A0A1H8MWQ1_9EURY</name>
<dbReference type="AlphaFoldDB" id="A0A1H8MWQ1"/>
<dbReference type="Proteomes" id="UP000199126">
    <property type="component" value="Unassembled WGS sequence"/>
</dbReference>
<gene>
    <name evidence="2" type="ORF">SAMN04487948_101148</name>
</gene>
<keyword evidence="3" id="KW-1185">Reference proteome</keyword>
<accession>A0A1H8MWQ1</accession>